<evidence type="ECO:0000313" key="1">
    <source>
        <dbReference type="EMBL" id="MDR8755761.1"/>
    </source>
</evidence>
<evidence type="ECO:0000313" key="4">
    <source>
        <dbReference type="Proteomes" id="UP001248067"/>
    </source>
</evidence>
<gene>
    <name evidence="2" type="ORF">BPS26883_05453</name>
    <name evidence="1" type="ORF">FEQ00_04193</name>
</gene>
<dbReference type="EMBL" id="CABVPP010000057">
    <property type="protein sequence ID" value="VWC12883.1"/>
    <property type="molecule type" value="Genomic_DNA"/>
</dbReference>
<keyword evidence="4" id="KW-1185">Reference proteome</keyword>
<dbReference type="Pfam" id="PF11745">
    <property type="entry name" value="DUF3304"/>
    <property type="match status" value="1"/>
</dbReference>
<keyword evidence="2" id="KW-0449">Lipoprotein</keyword>
<evidence type="ECO:0000313" key="2">
    <source>
        <dbReference type="EMBL" id="VWC12883.1"/>
    </source>
</evidence>
<dbReference type="InterPro" id="IPR021733">
    <property type="entry name" value="DUF3304"/>
</dbReference>
<protein>
    <submittedName>
        <fullName evidence="2">Lipoprotein</fullName>
    </submittedName>
</protein>
<dbReference type="EMBL" id="VJSY01000033">
    <property type="protein sequence ID" value="MDR8755761.1"/>
    <property type="molecule type" value="Genomic_DNA"/>
</dbReference>
<reference evidence="2 3" key="2">
    <citation type="submission" date="2019-09" db="EMBL/GenBank/DDBJ databases">
        <authorList>
            <person name="Depoorter E."/>
        </authorList>
    </citation>
    <scope>NUCLEOTIDE SEQUENCE [LARGE SCALE GENOMIC DNA]</scope>
    <source>
        <strain evidence="2">LMG 26883</strain>
    </source>
</reference>
<proteinExistence type="predicted"/>
<sequence length="184" mass="20564">MIVFFLKRFAGLFVVLFLTTILGCSDKNQSNPSDVSGYNYTDYYIAGFRVGSEGDEFPAGGPNIFPKKDGQARSGGGKFICCISIPAHWRPGMKVVIKWKVDKIQDGKTPGKWYTATTEVPPYGRRTAGFVVHFLSDDRIRIQIRDERGILPKIDDDDPYIVQGVLDPELNKKLGEGDERHSMA</sequence>
<dbReference type="AlphaFoldDB" id="A0A6P2PZ33"/>
<dbReference type="Proteomes" id="UP000494162">
    <property type="component" value="Unassembled WGS sequence"/>
</dbReference>
<name>A0A6P2PZ33_9BURK</name>
<dbReference type="RefSeq" id="WP_174903889.1">
    <property type="nucleotide sequence ID" value="NZ_CABVPP010000057.1"/>
</dbReference>
<organism evidence="2 3">
    <name type="scientific">Burkholderia pseudomultivorans</name>
    <dbReference type="NCBI Taxonomy" id="1207504"/>
    <lineage>
        <taxon>Bacteria</taxon>
        <taxon>Pseudomonadati</taxon>
        <taxon>Pseudomonadota</taxon>
        <taxon>Betaproteobacteria</taxon>
        <taxon>Burkholderiales</taxon>
        <taxon>Burkholderiaceae</taxon>
        <taxon>Burkholderia</taxon>
        <taxon>Burkholderia cepacia complex</taxon>
    </lineage>
</organism>
<accession>A0A6P2PZ33</accession>
<dbReference type="PROSITE" id="PS51257">
    <property type="entry name" value="PROKAR_LIPOPROTEIN"/>
    <property type="match status" value="1"/>
</dbReference>
<evidence type="ECO:0000313" key="3">
    <source>
        <dbReference type="Proteomes" id="UP000494162"/>
    </source>
</evidence>
<dbReference type="GeneID" id="93172500"/>
<dbReference type="Proteomes" id="UP001248067">
    <property type="component" value="Unassembled WGS sequence"/>
</dbReference>
<reference evidence="1 4" key="1">
    <citation type="submission" date="2019-06" db="EMBL/GenBank/DDBJ databases">
        <title>Evolution of Burkholderia multivorans in the lungs of Cystic Fibrosis patients.</title>
        <authorList>
            <person name="Moreira L.M."/>
        </authorList>
    </citation>
    <scope>NUCLEOTIDE SEQUENCE [LARGE SCALE GENOMIC DNA]</scope>
    <source>
        <strain evidence="1 4">VC13239</strain>
    </source>
</reference>